<reference evidence="1" key="1">
    <citation type="submission" date="2020-07" db="EMBL/GenBank/DDBJ databases">
        <title>Highly diverse flavobacterial phages as mortality factor during North Sea spring blooms.</title>
        <authorList>
            <person name="Bartlau N."/>
            <person name="Wichels A."/>
            <person name="Krohne G."/>
            <person name="Adriaenssens E.M."/>
            <person name="Heins A."/>
            <person name="Fuchs B.M."/>
            <person name="Amann R."/>
            <person name="Moraru C."/>
        </authorList>
    </citation>
    <scope>NUCLEOTIDE SEQUENCE</scope>
</reference>
<sequence length="121" mass="14025">MKNLLTTILFLLSLTASAQKDSTPSSIEVNFYADTYGYNLELIEGKIEVTGKYKIEAVHIMALENDINYKLSDRDQYNWVIPVNYLPKGYYIVALTINKVLVINRYNHRVKSRKPKLNHNE</sequence>
<proteinExistence type="predicted"/>
<evidence type="ECO:0000313" key="2">
    <source>
        <dbReference type="Proteomes" id="UP000693777"/>
    </source>
</evidence>
<dbReference type="EMBL" id="MT732475">
    <property type="protein sequence ID" value="QQV91592.1"/>
    <property type="molecule type" value="Genomic_DNA"/>
</dbReference>
<dbReference type="Proteomes" id="UP000693777">
    <property type="component" value="Segment"/>
</dbReference>
<gene>
    <name evidence="1" type="ORF">Peternella1_56</name>
</gene>
<accession>A0A8E4ZN02</accession>
<organism evidence="1 2">
    <name type="scientific">Winogradskyella phage Peternella_1</name>
    <dbReference type="NCBI Taxonomy" id="2745699"/>
    <lineage>
        <taxon>Viruses</taxon>
        <taxon>Duplodnaviria</taxon>
        <taxon>Heunggongvirae</taxon>
        <taxon>Uroviricota</taxon>
        <taxon>Caudoviricetes</taxon>
        <taxon>Winoviridae</taxon>
        <taxon>Peternellavirus</taxon>
        <taxon>Peternellavirus peternella</taxon>
    </lineage>
</organism>
<evidence type="ECO:0000313" key="1">
    <source>
        <dbReference type="EMBL" id="QQV91592.1"/>
    </source>
</evidence>
<keyword evidence="2" id="KW-1185">Reference proteome</keyword>
<name>A0A8E4ZN02_9CAUD</name>
<protein>
    <submittedName>
        <fullName evidence="1">Uncharacterized protein</fullName>
    </submittedName>
</protein>